<protein>
    <submittedName>
        <fullName evidence="2">Xylosyltransferase oxt-like</fullName>
    </submittedName>
</protein>
<dbReference type="STRING" id="121845.A0A3Q0JG78"/>
<dbReference type="Proteomes" id="UP000079169">
    <property type="component" value="Unplaced"/>
</dbReference>
<dbReference type="RefSeq" id="XP_026687456.1">
    <property type="nucleotide sequence ID" value="XM_026831655.1"/>
</dbReference>
<sequence length="116" mass="13455">MSKKCISFISYFTGTKDFTKEWTRFLDPKPHESLERKAALNSRRFGFDLQQWIDSLVSRWYTLGDTCIMGSTVTVRCSGWTHNLQSCVRTPWSSEYPDPKSDIVSINGTSGYLNRW</sequence>
<dbReference type="PaxDb" id="121845-A0A3Q0JG78"/>
<reference evidence="2" key="1">
    <citation type="submission" date="2025-08" db="UniProtKB">
        <authorList>
            <consortium name="RefSeq"/>
        </authorList>
    </citation>
    <scope>IDENTIFICATION</scope>
</reference>
<evidence type="ECO:0000313" key="2">
    <source>
        <dbReference type="RefSeq" id="XP_026687456.1"/>
    </source>
</evidence>
<gene>
    <name evidence="2" type="primary">LOC103520617</name>
</gene>
<proteinExistence type="predicted"/>
<name>A0A3Q0JG78_DIACI</name>
<evidence type="ECO:0000313" key="1">
    <source>
        <dbReference type="Proteomes" id="UP000079169"/>
    </source>
</evidence>
<accession>A0A3Q0JG78</accession>
<keyword evidence="1" id="KW-1185">Reference proteome</keyword>
<dbReference type="KEGG" id="dci:103520617"/>
<organism evidence="1 2">
    <name type="scientific">Diaphorina citri</name>
    <name type="common">Asian citrus psyllid</name>
    <dbReference type="NCBI Taxonomy" id="121845"/>
    <lineage>
        <taxon>Eukaryota</taxon>
        <taxon>Metazoa</taxon>
        <taxon>Ecdysozoa</taxon>
        <taxon>Arthropoda</taxon>
        <taxon>Hexapoda</taxon>
        <taxon>Insecta</taxon>
        <taxon>Pterygota</taxon>
        <taxon>Neoptera</taxon>
        <taxon>Paraneoptera</taxon>
        <taxon>Hemiptera</taxon>
        <taxon>Sternorrhyncha</taxon>
        <taxon>Psylloidea</taxon>
        <taxon>Psyllidae</taxon>
        <taxon>Diaphorininae</taxon>
        <taxon>Diaphorina</taxon>
    </lineage>
</organism>
<dbReference type="GeneID" id="103520617"/>
<dbReference type="AlphaFoldDB" id="A0A3Q0JG78"/>